<reference evidence="2 3" key="1">
    <citation type="submission" date="2018-04" db="EMBL/GenBank/DDBJ databases">
        <title>Bacteria isolated from cave deposits of Manipur.</title>
        <authorList>
            <person name="Sahoo D."/>
            <person name="Sarangthem I."/>
            <person name="Nandeibam J."/>
        </authorList>
    </citation>
    <scope>NUCLEOTIDE SEQUENCE [LARGE SCALE GENOMIC DNA]</scope>
    <source>
        <strain evidence="3">mrc11</strain>
    </source>
</reference>
<protein>
    <submittedName>
        <fullName evidence="2">Uncharacterized protein</fullName>
    </submittedName>
</protein>
<comment type="caution">
    <text evidence="2">The sequence shown here is derived from an EMBL/GenBank/DDBJ whole genome shotgun (WGS) entry which is preliminary data.</text>
</comment>
<proteinExistence type="predicted"/>
<dbReference type="AlphaFoldDB" id="A0A328HDV9"/>
<sequence length="65" mass="7661">MCYSSCEGWRNYRKEAAKEAEGRPEARPAETPEPQVQAEESRMWAYLARLEETADRDRDRIRENA</sequence>
<gene>
    <name evidence="2" type="ORF">DBZ45_15620</name>
</gene>
<dbReference type="EMBL" id="QLNP01000095">
    <property type="protein sequence ID" value="RAM36354.1"/>
    <property type="molecule type" value="Genomic_DNA"/>
</dbReference>
<name>A0A328HDV9_ARTGO</name>
<dbReference type="Proteomes" id="UP000249166">
    <property type="component" value="Unassembled WGS sequence"/>
</dbReference>
<evidence type="ECO:0000256" key="1">
    <source>
        <dbReference type="SAM" id="MobiDB-lite"/>
    </source>
</evidence>
<feature type="compositionally biased region" description="Basic and acidic residues" evidence="1">
    <location>
        <begin position="18"/>
        <end position="30"/>
    </location>
</feature>
<evidence type="ECO:0000313" key="3">
    <source>
        <dbReference type="Proteomes" id="UP000249166"/>
    </source>
</evidence>
<evidence type="ECO:0000313" key="2">
    <source>
        <dbReference type="EMBL" id="RAM36354.1"/>
    </source>
</evidence>
<accession>A0A328HDV9</accession>
<organism evidence="2 3">
    <name type="scientific">Arthrobacter globiformis</name>
    <dbReference type="NCBI Taxonomy" id="1665"/>
    <lineage>
        <taxon>Bacteria</taxon>
        <taxon>Bacillati</taxon>
        <taxon>Actinomycetota</taxon>
        <taxon>Actinomycetes</taxon>
        <taxon>Micrococcales</taxon>
        <taxon>Micrococcaceae</taxon>
        <taxon>Arthrobacter</taxon>
    </lineage>
</organism>
<feature type="region of interest" description="Disordered" evidence="1">
    <location>
        <begin position="18"/>
        <end position="40"/>
    </location>
</feature>